<dbReference type="InterPro" id="IPR051398">
    <property type="entry name" value="Polysacch_Deacetylase"/>
</dbReference>
<dbReference type="PANTHER" id="PTHR34216:SF3">
    <property type="entry name" value="POLY-BETA-1,6-N-ACETYL-D-GLUCOSAMINE N-DEACETYLASE"/>
    <property type="match status" value="1"/>
</dbReference>
<sequence>MGAQNRLLVLGFHNIERTWCWPAAAGTGVRTFTQHLQILRRVANVVDLREALDALRSGQKLPPRAVALTFDDGYRDNLTLAAPLLRRLSMPATVFLVPGLLDRTVHAWWERLGWAITEATVPSLSYDGVDYPLADTTARIAAQRAVEEDIKTLTHTERAALIEDFVERLQPRGSFDTDDLFLDWDAAATLPDAGLTVGSHTMEHPILSRESAGDQQFSLRESKRLLQDRIGVEVPILAYPNGTRNDYDTTTLTEVEAAGYEYAVTTWGGVTTTDVSRYEVHRALVGPYTHPARFAAFLGKRLLAA</sequence>
<dbReference type="PANTHER" id="PTHR34216">
    <property type="match status" value="1"/>
</dbReference>
<dbReference type="GO" id="GO:0016810">
    <property type="term" value="F:hydrolase activity, acting on carbon-nitrogen (but not peptide) bonds"/>
    <property type="evidence" value="ECO:0007669"/>
    <property type="project" value="InterPro"/>
</dbReference>
<protein>
    <submittedName>
        <fullName evidence="4">Polysaccharide deacetylase family protein</fullName>
    </submittedName>
</protein>
<dbReference type="GO" id="GO:0005576">
    <property type="term" value="C:extracellular region"/>
    <property type="evidence" value="ECO:0007669"/>
    <property type="project" value="UniProtKB-SubCell"/>
</dbReference>
<dbReference type="EMBL" id="JABBNB010000014">
    <property type="protein sequence ID" value="NMO02552.1"/>
    <property type="molecule type" value="Genomic_DNA"/>
</dbReference>
<dbReference type="Gene3D" id="3.20.20.370">
    <property type="entry name" value="Glycoside hydrolase/deacetylase"/>
    <property type="match status" value="1"/>
</dbReference>
<dbReference type="AlphaFoldDB" id="A0A848KWD2"/>
<dbReference type="InterPro" id="IPR002509">
    <property type="entry name" value="NODB_dom"/>
</dbReference>
<gene>
    <name evidence="4" type="ORF">HH308_15160</name>
</gene>
<keyword evidence="5" id="KW-1185">Reference proteome</keyword>
<accession>A0A848KWD2</accession>
<dbReference type="PROSITE" id="PS51677">
    <property type="entry name" value="NODB"/>
    <property type="match status" value="1"/>
</dbReference>
<comment type="subcellular location">
    <subcellularLocation>
        <location evidence="1">Secreted</location>
    </subcellularLocation>
</comment>
<evidence type="ECO:0000256" key="2">
    <source>
        <dbReference type="ARBA" id="ARBA00022729"/>
    </source>
</evidence>
<name>A0A848KWD2_9ACTN</name>
<dbReference type="SUPFAM" id="SSF88713">
    <property type="entry name" value="Glycoside hydrolase/deacetylase"/>
    <property type="match status" value="1"/>
</dbReference>
<feature type="domain" description="NodB homology" evidence="3">
    <location>
        <begin position="64"/>
        <end position="305"/>
    </location>
</feature>
<evidence type="ECO:0000313" key="5">
    <source>
        <dbReference type="Proteomes" id="UP000550729"/>
    </source>
</evidence>
<dbReference type="Proteomes" id="UP000550729">
    <property type="component" value="Unassembled WGS sequence"/>
</dbReference>
<organism evidence="4 5">
    <name type="scientific">Gordonia asplenii</name>
    <dbReference type="NCBI Taxonomy" id="2725283"/>
    <lineage>
        <taxon>Bacteria</taxon>
        <taxon>Bacillati</taxon>
        <taxon>Actinomycetota</taxon>
        <taxon>Actinomycetes</taxon>
        <taxon>Mycobacteriales</taxon>
        <taxon>Gordoniaceae</taxon>
        <taxon>Gordonia</taxon>
    </lineage>
</organism>
<reference evidence="4 5" key="1">
    <citation type="submission" date="2020-04" db="EMBL/GenBank/DDBJ databases">
        <title>Gordonia sp. nov. TBRC 11910.</title>
        <authorList>
            <person name="Suriyachadkun C."/>
        </authorList>
    </citation>
    <scope>NUCLEOTIDE SEQUENCE [LARGE SCALE GENOMIC DNA]</scope>
    <source>
        <strain evidence="4 5">TBRC 11910</strain>
    </source>
</reference>
<comment type="caution">
    <text evidence="4">The sequence shown here is derived from an EMBL/GenBank/DDBJ whole genome shotgun (WGS) entry which is preliminary data.</text>
</comment>
<evidence type="ECO:0000256" key="1">
    <source>
        <dbReference type="ARBA" id="ARBA00004613"/>
    </source>
</evidence>
<evidence type="ECO:0000313" key="4">
    <source>
        <dbReference type="EMBL" id="NMO02552.1"/>
    </source>
</evidence>
<keyword evidence="2" id="KW-0732">Signal</keyword>
<dbReference type="Pfam" id="PF01522">
    <property type="entry name" value="Polysacc_deac_1"/>
    <property type="match status" value="1"/>
</dbReference>
<evidence type="ECO:0000259" key="3">
    <source>
        <dbReference type="PROSITE" id="PS51677"/>
    </source>
</evidence>
<dbReference type="CDD" id="cd10918">
    <property type="entry name" value="CE4_NodB_like_5s_6s"/>
    <property type="match status" value="1"/>
</dbReference>
<proteinExistence type="predicted"/>
<dbReference type="InterPro" id="IPR011330">
    <property type="entry name" value="Glyco_hydro/deAcase_b/a-brl"/>
</dbReference>
<dbReference type="GO" id="GO:0005975">
    <property type="term" value="P:carbohydrate metabolic process"/>
    <property type="evidence" value="ECO:0007669"/>
    <property type="project" value="InterPro"/>
</dbReference>